<evidence type="ECO:0000256" key="1">
    <source>
        <dbReference type="ARBA" id="ARBA00004123"/>
    </source>
</evidence>
<keyword evidence="11" id="KW-1185">Reference proteome</keyword>
<keyword evidence="4" id="KW-0539">Nucleus</keyword>
<evidence type="ECO:0000256" key="4">
    <source>
        <dbReference type="ARBA" id="ARBA00023242"/>
    </source>
</evidence>
<dbReference type="PANTHER" id="PTHR21483:SF18">
    <property type="entry name" value="RNA POLYMERASE II-ASSOCIATED PROTEIN 1"/>
    <property type="match status" value="1"/>
</dbReference>
<dbReference type="Ensembl" id="ENSDCDT00010035409.1">
    <property type="protein sequence ID" value="ENSDCDP00010028634.1"/>
    <property type="gene ID" value="ENSDCDG00010018005.1"/>
</dbReference>
<keyword evidence="6" id="KW-0812">Transmembrane</keyword>
<feature type="transmembrane region" description="Helical" evidence="6">
    <location>
        <begin position="1279"/>
        <end position="1303"/>
    </location>
</feature>
<dbReference type="InterPro" id="IPR057989">
    <property type="entry name" value="TPR_RPAP1/MINIYO-like"/>
</dbReference>
<feature type="region of interest" description="Disordered" evidence="5">
    <location>
        <begin position="1"/>
        <end position="98"/>
    </location>
</feature>
<gene>
    <name evidence="10" type="primary">RPAP1</name>
</gene>
<evidence type="ECO:0000256" key="5">
    <source>
        <dbReference type="SAM" id="MobiDB-lite"/>
    </source>
</evidence>
<dbReference type="SUPFAM" id="SSF48371">
    <property type="entry name" value="ARM repeat"/>
    <property type="match status" value="1"/>
</dbReference>
<reference evidence="10" key="3">
    <citation type="submission" date="2025-09" db="UniProtKB">
        <authorList>
            <consortium name="Ensembl"/>
        </authorList>
    </citation>
    <scope>IDENTIFICATION</scope>
</reference>
<comment type="subcellular location">
    <subcellularLocation>
        <location evidence="1">Nucleus</location>
    </subcellularLocation>
</comment>
<feature type="region of interest" description="Disordered" evidence="5">
    <location>
        <begin position="232"/>
        <end position="262"/>
    </location>
</feature>
<protein>
    <recommendedName>
        <fullName evidence="12">RNA polymerase II associated protein 1</fullName>
    </recommendedName>
</protein>
<dbReference type="Pfam" id="PF25766">
    <property type="entry name" value="TPR_RPAP1"/>
    <property type="match status" value="1"/>
</dbReference>
<dbReference type="GeneTree" id="ENSGT00390000007594"/>
<feature type="domain" description="RPAP1/MINIYO-like TPR repeats" evidence="9">
    <location>
        <begin position="1012"/>
        <end position="1237"/>
    </location>
</feature>
<dbReference type="InterPro" id="IPR016024">
    <property type="entry name" value="ARM-type_fold"/>
</dbReference>
<feature type="compositionally biased region" description="Basic and acidic residues" evidence="5">
    <location>
        <begin position="440"/>
        <end position="455"/>
    </location>
</feature>
<evidence type="ECO:0000259" key="9">
    <source>
        <dbReference type="Pfam" id="PF25766"/>
    </source>
</evidence>
<accession>A0AAY4C723</accession>
<feature type="compositionally biased region" description="Basic and acidic residues" evidence="5">
    <location>
        <begin position="33"/>
        <end position="53"/>
    </location>
</feature>
<evidence type="ECO:0000256" key="3">
    <source>
        <dbReference type="ARBA" id="ARBA00023163"/>
    </source>
</evidence>
<evidence type="ECO:0000259" key="7">
    <source>
        <dbReference type="Pfam" id="PF08620"/>
    </source>
</evidence>
<reference evidence="10" key="2">
    <citation type="submission" date="2025-08" db="UniProtKB">
        <authorList>
            <consortium name="Ensembl"/>
        </authorList>
    </citation>
    <scope>IDENTIFICATION</scope>
</reference>
<comment type="similarity">
    <text evidence="2">Belongs to the RPAP1 family.</text>
</comment>
<reference evidence="10 11" key="1">
    <citation type="submission" date="2020-06" db="EMBL/GenBank/DDBJ databases">
        <authorList>
            <consortium name="Wellcome Sanger Institute Data Sharing"/>
        </authorList>
    </citation>
    <scope>NUCLEOTIDE SEQUENCE [LARGE SCALE GENOMIC DNA]</scope>
</reference>
<dbReference type="GO" id="GO:0006366">
    <property type="term" value="P:transcription by RNA polymerase II"/>
    <property type="evidence" value="ECO:0007669"/>
    <property type="project" value="InterPro"/>
</dbReference>
<proteinExistence type="inferred from homology"/>
<dbReference type="InterPro" id="IPR013930">
    <property type="entry name" value="RPAP1_N"/>
</dbReference>
<keyword evidence="6" id="KW-1133">Transmembrane helix</keyword>
<sequence>MLRRPKPTDSEEDLLREQQRFLSSSALKRPDKRRGEEGTGDHEDPQEDPRDVVKMSGNDANNLPDEIPSLTPAPPKKSRFKKEHVRFEDDDPEDHLNRHDMHISAVLSRIIEKDSSSGSKKSIFARQIEAQRVKAGLSSLQTVQKNIAFASAAKTSSITNQPSGLRMGGPLLVSGQGLGSSDAAQETMKIHQENQARLQEMSQEEILEEQRKLLHQLDPMLVDFVRSQKTRKLCGSPAGSSSTRNRRVEDQGASQKNAAHDQCAVDTAPKWVHMDKGENNAWQYFLTLHTCVCLCLRTHLPTHLGLHHHGEDPELAGYSLQELFLLSRSQVTQQRVLALSILANIITKAHAGAFASDLKGSILLTLLDAGLLFLLRFSLDDSVEGVMSAAIQAMRALLVSPGDEDALNTTFPWFLGMYCFPLLPTTKEEEDEEDEGIGEFTKETANEKEERKSDHDVARQDMVKGLLKMKLLPRLRYILEVVRPSPRVVLDMLELLVRIARHSTSTATQILDCPGLMETVMAEFLPISWAPPSSAVPSLYERPVAMAIKLLRVLGTAGRHICARLLNSLGGKERLSRLLVVEPQELMLETEEAFQCSTEAFRLWAVAASYGQSCSLYGDLYPVLVNALQSVNQSQMSTDHALLSLMLQRAQAILVLLTQVTHTAGSESLPPPPVTWAHVAGLQPTVKGLLKASQKRLGDAGQTEASILPSYLLYLGAFYSQLYVQSSFKPIECLQELESLTSEVLLPLQSHQVVQKMMYSLRTYSAICNSHSCIPGSELVPSLPGLGFFGEKTHPSLSDPASPFPLLTALCYLLNSVIAIHRGLITKVLCFTLWLQYMQACAQSRPTLSHCSPLQLRHEHHLLYLLLRLAHRMVPVDPDVAKYASLFHQVALVMLPSLQPGSEYMAHELMSVIIFNQDFIPECISGGPEAAALAELRLQEGFSTPQAPPLAPLLREVCLQLSSVRGCYLTHLAYCKPAVLSSRDTHLGRTPWVQSLLLPNLSLGPALPSDWPFLPLISLYERMGRSDGGGVQTDSLPAGSLVSVIYCLQWHLLLESWREGSLAMVPPVAKLARLACIFLSSSDLFLEPPVQRLMWALFGGLTRPAKLAGLDLTTPPPGLASFHDLYSALLDQFEAVSFGDELFGCFLLLPLQRRHSVTMRLAVFGEHVGLLRSLGVSVQKLPIPLENYILPPEDSLPLLWLYFRTLVMKSLRRAWCPVLYSVAVAHVNAFIFSQDPAPQVCITFATQDCRSNNLNFNFTYLFMCTITVLTCCHPQYVQIGYFLFCFFYVANKCGMVVHTLIALNGFYIKIQNFNCYHNVNKSHFVCY</sequence>
<feature type="domain" description="RPAP1 N-terminal" evidence="8">
    <location>
        <begin position="189"/>
        <end position="229"/>
    </location>
</feature>
<evidence type="ECO:0008006" key="12">
    <source>
        <dbReference type="Google" id="ProtNLM"/>
    </source>
</evidence>
<keyword evidence="3" id="KW-0804">Transcription</keyword>
<dbReference type="InterPro" id="IPR013929">
    <property type="entry name" value="RPAP1_C"/>
</dbReference>
<dbReference type="Pfam" id="PF08621">
    <property type="entry name" value="RPAP1_N"/>
    <property type="match status" value="1"/>
</dbReference>
<evidence type="ECO:0000256" key="2">
    <source>
        <dbReference type="ARBA" id="ARBA00009953"/>
    </source>
</evidence>
<feature type="region of interest" description="Disordered" evidence="5">
    <location>
        <begin position="430"/>
        <end position="455"/>
    </location>
</feature>
<feature type="compositionally biased region" description="Basic and acidic residues" evidence="5">
    <location>
        <begin position="1"/>
        <end position="19"/>
    </location>
</feature>
<dbReference type="InterPro" id="IPR039913">
    <property type="entry name" value="RPAP1/Rba50"/>
</dbReference>
<evidence type="ECO:0000256" key="6">
    <source>
        <dbReference type="SAM" id="Phobius"/>
    </source>
</evidence>
<feature type="domain" description="RPAP1 C-terminal" evidence="7">
    <location>
        <begin position="298"/>
        <end position="349"/>
    </location>
</feature>
<dbReference type="PANTHER" id="PTHR21483">
    <property type="entry name" value="RNA POLYMERASE II-ASSOCIATED PROTEIN 1"/>
    <property type="match status" value="1"/>
</dbReference>
<keyword evidence="6" id="KW-0472">Membrane</keyword>
<organism evidence="10 11">
    <name type="scientific">Denticeps clupeoides</name>
    <name type="common">denticle herring</name>
    <dbReference type="NCBI Taxonomy" id="299321"/>
    <lineage>
        <taxon>Eukaryota</taxon>
        <taxon>Metazoa</taxon>
        <taxon>Chordata</taxon>
        <taxon>Craniata</taxon>
        <taxon>Vertebrata</taxon>
        <taxon>Euteleostomi</taxon>
        <taxon>Actinopterygii</taxon>
        <taxon>Neopterygii</taxon>
        <taxon>Teleostei</taxon>
        <taxon>Clupei</taxon>
        <taxon>Clupeiformes</taxon>
        <taxon>Denticipitoidei</taxon>
        <taxon>Denticipitidae</taxon>
        <taxon>Denticeps</taxon>
    </lineage>
</organism>
<dbReference type="Proteomes" id="UP000694580">
    <property type="component" value="Chromosome 1"/>
</dbReference>
<evidence type="ECO:0000313" key="11">
    <source>
        <dbReference type="Proteomes" id="UP000694580"/>
    </source>
</evidence>
<evidence type="ECO:0000259" key="8">
    <source>
        <dbReference type="Pfam" id="PF08621"/>
    </source>
</evidence>
<dbReference type="Pfam" id="PF08620">
    <property type="entry name" value="RPAP1_C"/>
    <property type="match status" value="1"/>
</dbReference>
<evidence type="ECO:0000313" key="10">
    <source>
        <dbReference type="Ensembl" id="ENSDCDP00010028634.1"/>
    </source>
</evidence>
<name>A0AAY4C723_9TELE</name>